<name>A0ABS1RR49_RHOSU</name>
<proteinExistence type="predicted"/>
<evidence type="ECO:0000259" key="1">
    <source>
        <dbReference type="Pfam" id="PF01609"/>
    </source>
</evidence>
<feature type="domain" description="Transposase IS4-like" evidence="1">
    <location>
        <begin position="3"/>
        <end position="74"/>
    </location>
</feature>
<gene>
    <name evidence="2" type="ORF">JMM60_06810</name>
</gene>
<accession>A0ABS1RR49</accession>
<evidence type="ECO:0000313" key="3">
    <source>
        <dbReference type="Proteomes" id="UP000604473"/>
    </source>
</evidence>
<protein>
    <recommendedName>
        <fullName evidence="1">Transposase IS4-like domain-containing protein</fullName>
    </recommendedName>
</protein>
<evidence type="ECO:0000313" key="2">
    <source>
        <dbReference type="EMBL" id="MBL3608516.1"/>
    </source>
</evidence>
<dbReference type="InterPro" id="IPR002559">
    <property type="entry name" value="Transposase_11"/>
</dbReference>
<organism evidence="2 3">
    <name type="scientific">Rhodovulum sulfidophilum</name>
    <name type="common">Rhodobacter sulfidophilus</name>
    <dbReference type="NCBI Taxonomy" id="35806"/>
    <lineage>
        <taxon>Bacteria</taxon>
        <taxon>Pseudomonadati</taxon>
        <taxon>Pseudomonadota</taxon>
        <taxon>Alphaproteobacteria</taxon>
        <taxon>Rhodobacterales</taxon>
        <taxon>Paracoccaceae</taxon>
        <taxon>Rhodovulum</taxon>
    </lineage>
</organism>
<sequence>MAGGGRRLWRKVHIGVYEQTLESRAIKVTGSNVGDAPTLPELLNRVRADVEIGRDTADGGDDTHKCHQAIADRGTRAFGHSFEPEALLPSRPPRGTAKPWKPATAGAIALTEALSVSE</sequence>
<comment type="caution">
    <text evidence="2">The sequence shown here is derived from an EMBL/GenBank/DDBJ whole genome shotgun (WGS) entry which is preliminary data.</text>
</comment>
<dbReference type="Pfam" id="PF01609">
    <property type="entry name" value="DDE_Tnp_1"/>
    <property type="match status" value="1"/>
</dbReference>
<dbReference type="EMBL" id="JAESJJ010000005">
    <property type="protein sequence ID" value="MBL3608516.1"/>
    <property type="molecule type" value="Genomic_DNA"/>
</dbReference>
<reference evidence="2 3" key="1">
    <citation type="submission" date="2021-01" db="EMBL/GenBank/DDBJ databases">
        <title>Draft genomes of Rhodovulum sulfidophilum.</title>
        <authorList>
            <person name="Guzman M.S."/>
        </authorList>
    </citation>
    <scope>NUCLEOTIDE SEQUENCE [LARGE SCALE GENOMIC DNA]</scope>
    <source>
        <strain evidence="2 3">AB35</strain>
    </source>
</reference>
<dbReference type="Proteomes" id="UP000604473">
    <property type="component" value="Unassembled WGS sequence"/>
</dbReference>
<keyword evidence="3" id="KW-1185">Reference proteome</keyword>